<dbReference type="EMBL" id="JAUSRB010000004">
    <property type="protein sequence ID" value="MDP9870340.1"/>
    <property type="molecule type" value="Genomic_DNA"/>
</dbReference>
<dbReference type="RefSeq" id="WP_306876207.1">
    <property type="nucleotide sequence ID" value="NZ_JAUSRB010000004.1"/>
</dbReference>
<keyword evidence="2" id="KW-0229">DNA integration</keyword>
<sequence length="428" mass="48657">MARKKLIRGMGSLKKVDSCKHGEDARCKCKWLGRWYDAAGEPTKLTFDDYDAGFEHLFQEYTKKRQGVGRMSKAKGKAPLLEVYAIEWLASMRDLEPASRRNYKSILETHAFPRLGKVPVNRINKDQIADLIDYLYSEDPETGKDPVYEGTVKNLIMYVLRPIFRQAQADVWRSDNPCDGHRLRDVPDAERYVPTPAEIHDIAHTIKPMWRLAIYLMAGCGLREGEFLGASTDIRKKDNRLWIYRQWHHEGRWAPLKYCKAKEGRWVPLDPIVAAELERHIADYAIPEGGLLFPSLKKPGQAVNNSVFNRALKEACIRLGLDDKDITAHNFRHAFASHVIDAGVPLPDVSRMLGHKSYETTFKTYYKMVDPSWERIQRNVNTYLSTGIPVDATLGGVDAFAEDKQAEVTDLLAKLKALGVTVTLEQAA</sequence>
<dbReference type="InterPro" id="IPR002104">
    <property type="entry name" value="Integrase_catalytic"/>
</dbReference>
<dbReference type="InterPro" id="IPR050090">
    <property type="entry name" value="Tyrosine_recombinase_XerCD"/>
</dbReference>
<dbReference type="Gene3D" id="1.10.150.130">
    <property type="match status" value="1"/>
</dbReference>
<evidence type="ECO:0000256" key="2">
    <source>
        <dbReference type="ARBA" id="ARBA00022908"/>
    </source>
</evidence>
<comment type="similarity">
    <text evidence="1">Belongs to the 'phage' integrase family.</text>
</comment>
<dbReference type="Gene3D" id="1.10.443.10">
    <property type="entry name" value="Intergrase catalytic core"/>
    <property type="match status" value="1"/>
</dbReference>
<dbReference type="Pfam" id="PF14659">
    <property type="entry name" value="Phage_int_SAM_3"/>
    <property type="match status" value="1"/>
</dbReference>
<evidence type="ECO:0000313" key="9">
    <source>
        <dbReference type="Proteomes" id="UP001230426"/>
    </source>
</evidence>
<organism evidence="8 9">
    <name type="scientific">Streptosporangium brasiliense</name>
    <dbReference type="NCBI Taxonomy" id="47480"/>
    <lineage>
        <taxon>Bacteria</taxon>
        <taxon>Bacillati</taxon>
        <taxon>Actinomycetota</taxon>
        <taxon>Actinomycetes</taxon>
        <taxon>Streptosporangiales</taxon>
        <taxon>Streptosporangiaceae</taxon>
        <taxon>Streptosporangium</taxon>
    </lineage>
</organism>
<dbReference type="PROSITE" id="PS51900">
    <property type="entry name" value="CB"/>
    <property type="match status" value="1"/>
</dbReference>
<dbReference type="InterPro" id="IPR004107">
    <property type="entry name" value="Integrase_SAM-like_N"/>
</dbReference>
<evidence type="ECO:0000259" key="6">
    <source>
        <dbReference type="PROSITE" id="PS51898"/>
    </source>
</evidence>
<dbReference type="Pfam" id="PF00589">
    <property type="entry name" value="Phage_integrase"/>
    <property type="match status" value="1"/>
</dbReference>
<dbReference type="PROSITE" id="PS51898">
    <property type="entry name" value="TYR_RECOMBINASE"/>
    <property type="match status" value="1"/>
</dbReference>
<evidence type="ECO:0000256" key="5">
    <source>
        <dbReference type="PROSITE-ProRule" id="PRU01248"/>
    </source>
</evidence>
<keyword evidence="3 5" id="KW-0238">DNA-binding</keyword>
<dbReference type="InterPro" id="IPR010998">
    <property type="entry name" value="Integrase_recombinase_N"/>
</dbReference>
<feature type="domain" description="Tyr recombinase" evidence="6">
    <location>
        <begin position="189"/>
        <end position="381"/>
    </location>
</feature>
<evidence type="ECO:0000313" key="8">
    <source>
        <dbReference type="EMBL" id="MDP9870340.1"/>
    </source>
</evidence>
<proteinExistence type="inferred from homology"/>
<evidence type="ECO:0000259" key="7">
    <source>
        <dbReference type="PROSITE" id="PS51900"/>
    </source>
</evidence>
<dbReference type="PANTHER" id="PTHR30349">
    <property type="entry name" value="PHAGE INTEGRASE-RELATED"/>
    <property type="match status" value="1"/>
</dbReference>
<evidence type="ECO:0000256" key="4">
    <source>
        <dbReference type="ARBA" id="ARBA00023172"/>
    </source>
</evidence>
<protein>
    <submittedName>
        <fullName evidence="8">Integrase</fullName>
    </submittedName>
</protein>
<keyword evidence="4" id="KW-0233">DNA recombination</keyword>
<dbReference type="PANTHER" id="PTHR30349:SF41">
    <property type="entry name" value="INTEGRASE_RECOMBINASE PROTEIN MJ0367-RELATED"/>
    <property type="match status" value="1"/>
</dbReference>
<evidence type="ECO:0000256" key="1">
    <source>
        <dbReference type="ARBA" id="ARBA00008857"/>
    </source>
</evidence>
<reference evidence="8 9" key="1">
    <citation type="submission" date="2023-07" db="EMBL/GenBank/DDBJ databases">
        <title>Sequencing the genomes of 1000 actinobacteria strains.</title>
        <authorList>
            <person name="Klenk H.-P."/>
        </authorList>
    </citation>
    <scope>NUCLEOTIDE SEQUENCE [LARGE SCALE GENOMIC DNA]</scope>
    <source>
        <strain evidence="8 9">DSM 44109</strain>
    </source>
</reference>
<dbReference type="Proteomes" id="UP001230426">
    <property type="component" value="Unassembled WGS sequence"/>
</dbReference>
<feature type="domain" description="Core-binding (CB)" evidence="7">
    <location>
        <begin position="79"/>
        <end position="168"/>
    </location>
</feature>
<keyword evidence="9" id="KW-1185">Reference proteome</keyword>
<accession>A0ABT9RPR1</accession>
<dbReference type="InterPro" id="IPR013762">
    <property type="entry name" value="Integrase-like_cat_sf"/>
</dbReference>
<gene>
    <name evidence="8" type="ORF">J2S55_009678</name>
</gene>
<dbReference type="SUPFAM" id="SSF56349">
    <property type="entry name" value="DNA breaking-rejoining enzymes"/>
    <property type="match status" value="1"/>
</dbReference>
<dbReference type="InterPro" id="IPR011010">
    <property type="entry name" value="DNA_brk_join_enz"/>
</dbReference>
<evidence type="ECO:0000256" key="3">
    <source>
        <dbReference type="ARBA" id="ARBA00023125"/>
    </source>
</evidence>
<dbReference type="InterPro" id="IPR044068">
    <property type="entry name" value="CB"/>
</dbReference>
<name>A0ABT9RPR1_9ACTN</name>
<comment type="caution">
    <text evidence="8">The sequence shown here is derived from an EMBL/GenBank/DDBJ whole genome shotgun (WGS) entry which is preliminary data.</text>
</comment>
<dbReference type="CDD" id="cd00397">
    <property type="entry name" value="DNA_BRE_C"/>
    <property type="match status" value="1"/>
</dbReference>